<feature type="compositionally biased region" description="Low complexity" evidence="1">
    <location>
        <begin position="141"/>
        <end position="153"/>
    </location>
</feature>
<keyword evidence="3" id="KW-1185">Reference proteome</keyword>
<dbReference type="EMBL" id="JBJUIK010000012">
    <property type="protein sequence ID" value="KAL3508689.1"/>
    <property type="molecule type" value="Genomic_DNA"/>
</dbReference>
<organism evidence="2 3">
    <name type="scientific">Cinchona calisaya</name>
    <dbReference type="NCBI Taxonomy" id="153742"/>
    <lineage>
        <taxon>Eukaryota</taxon>
        <taxon>Viridiplantae</taxon>
        <taxon>Streptophyta</taxon>
        <taxon>Embryophyta</taxon>
        <taxon>Tracheophyta</taxon>
        <taxon>Spermatophyta</taxon>
        <taxon>Magnoliopsida</taxon>
        <taxon>eudicotyledons</taxon>
        <taxon>Gunneridae</taxon>
        <taxon>Pentapetalae</taxon>
        <taxon>asterids</taxon>
        <taxon>lamiids</taxon>
        <taxon>Gentianales</taxon>
        <taxon>Rubiaceae</taxon>
        <taxon>Cinchonoideae</taxon>
        <taxon>Cinchoneae</taxon>
        <taxon>Cinchona</taxon>
    </lineage>
</organism>
<dbReference type="Proteomes" id="UP001630127">
    <property type="component" value="Unassembled WGS sequence"/>
</dbReference>
<name>A0ABD2YRL7_9GENT</name>
<sequence length="153" mass="14123">MNAPKVMTSAKTVEVVVNAGLADEAGGELISAGVVLLVAGAPLPGGDKPGDPGLFDGGGAPIEDDRGEPAGAGAVEGGLADGEPAGERAVEGGLAEGEPAGARAVEGGFANGEPAGEGAVEGGLANGEPAGEGAVEGGLANGEPAGEGAFEGG</sequence>
<comment type="caution">
    <text evidence="2">The sequence shown here is derived from an EMBL/GenBank/DDBJ whole genome shotgun (WGS) entry which is preliminary data.</text>
</comment>
<reference evidence="2 3" key="1">
    <citation type="submission" date="2024-11" db="EMBL/GenBank/DDBJ databases">
        <title>A near-complete genome assembly of Cinchona calisaya.</title>
        <authorList>
            <person name="Lian D.C."/>
            <person name="Zhao X.W."/>
            <person name="Wei L."/>
        </authorList>
    </citation>
    <scope>NUCLEOTIDE SEQUENCE [LARGE SCALE GENOMIC DNA]</scope>
    <source>
        <tissue evidence="2">Nenye</tissue>
    </source>
</reference>
<evidence type="ECO:0000313" key="2">
    <source>
        <dbReference type="EMBL" id="KAL3508689.1"/>
    </source>
</evidence>
<protein>
    <submittedName>
        <fullName evidence="2">Uncharacterized protein</fullName>
    </submittedName>
</protein>
<feature type="compositionally biased region" description="Low complexity" evidence="1">
    <location>
        <begin position="45"/>
        <end position="54"/>
    </location>
</feature>
<evidence type="ECO:0000313" key="3">
    <source>
        <dbReference type="Proteomes" id="UP001630127"/>
    </source>
</evidence>
<evidence type="ECO:0000256" key="1">
    <source>
        <dbReference type="SAM" id="MobiDB-lite"/>
    </source>
</evidence>
<proteinExistence type="predicted"/>
<gene>
    <name evidence="2" type="ORF">ACH5RR_028090</name>
</gene>
<accession>A0ABD2YRL7</accession>
<feature type="region of interest" description="Disordered" evidence="1">
    <location>
        <begin position="45"/>
        <end position="153"/>
    </location>
</feature>
<dbReference type="AlphaFoldDB" id="A0ABD2YRL7"/>
<feature type="compositionally biased region" description="Low complexity" evidence="1">
    <location>
        <begin position="91"/>
        <end position="104"/>
    </location>
</feature>